<feature type="compositionally biased region" description="Low complexity" evidence="1">
    <location>
        <begin position="39"/>
        <end position="63"/>
    </location>
</feature>
<keyword evidence="3" id="KW-1185">Reference proteome</keyword>
<evidence type="ECO:0000313" key="2">
    <source>
        <dbReference type="EMBL" id="KAJ3584231.1"/>
    </source>
</evidence>
<dbReference type="SUPFAM" id="SSF47954">
    <property type="entry name" value="Cyclin-like"/>
    <property type="match status" value="1"/>
</dbReference>
<dbReference type="AlphaFoldDB" id="A0A9Q0I5D8"/>
<dbReference type="EMBL" id="JANIIK010000119">
    <property type="protein sequence ID" value="KAJ3584231.1"/>
    <property type="molecule type" value="Genomic_DNA"/>
</dbReference>
<protein>
    <submittedName>
        <fullName evidence="2">Uncharacterized protein</fullName>
    </submittedName>
</protein>
<evidence type="ECO:0000313" key="3">
    <source>
        <dbReference type="Proteomes" id="UP001148018"/>
    </source>
</evidence>
<sequence length="128" mass="13330">MRWATPLPLPPPTVVYRSAVVVGLSDAGSVVMAAHHRGPPSSSASSAAAAAAAAASTVSSSPSKWLFSREQLDGSTPSRRCGVEADRELSYRQQAANLIQDMGQRLNVYPPPAAPLPAPTRLAPRLAC</sequence>
<organism evidence="2 3">
    <name type="scientific">Muraenolepis orangiensis</name>
    <name type="common">Patagonian moray cod</name>
    <dbReference type="NCBI Taxonomy" id="630683"/>
    <lineage>
        <taxon>Eukaryota</taxon>
        <taxon>Metazoa</taxon>
        <taxon>Chordata</taxon>
        <taxon>Craniata</taxon>
        <taxon>Vertebrata</taxon>
        <taxon>Euteleostomi</taxon>
        <taxon>Actinopterygii</taxon>
        <taxon>Neopterygii</taxon>
        <taxon>Teleostei</taxon>
        <taxon>Neoteleostei</taxon>
        <taxon>Acanthomorphata</taxon>
        <taxon>Zeiogadaria</taxon>
        <taxon>Gadariae</taxon>
        <taxon>Gadiformes</taxon>
        <taxon>Muraenolepidoidei</taxon>
        <taxon>Muraenolepididae</taxon>
        <taxon>Muraenolepis</taxon>
    </lineage>
</organism>
<name>A0A9Q0I5D8_9TELE</name>
<gene>
    <name evidence="2" type="ORF">NHX12_014727</name>
</gene>
<evidence type="ECO:0000256" key="1">
    <source>
        <dbReference type="SAM" id="MobiDB-lite"/>
    </source>
</evidence>
<reference evidence="2" key="1">
    <citation type="submission" date="2022-07" db="EMBL/GenBank/DDBJ databases">
        <title>Chromosome-level genome of Muraenolepis orangiensis.</title>
        <authorList>
            <person name="Kim J."/>
        </authorList>
    </citation>
    <scope>NUCLEOTIDE SEQUENCE</scope>
    <source>
        <strain evidence="2">KU_S4_2022</strain>
        <tissue evidence="2">Muscle</tissue>
    </source>
</reference>
<dbReference type="Proteomes" id="UP001148018">
    <property type="component" value="Unassembled WGS sequence"/>
</dbReference>
<proteinExistence type="predicted"/>
<comment type="caution">
    <text evidence="2">The sequence shown here is derived from an EMBL/GenBank/DDBJ whole genome shotgun (WGS) entry which is preliminary data.</text>
</comment>
<feature type="region of interest" description="Disordered" evidence="1">
    <location>
        <begin position="34"/>
        <end position="63"/>
    </location>
</feature>
<accession>A0A9Q0I5D8</accession>
<dbReference type="InterPro" id="IPR036915">
    <property type="entry name" value="Cyclin-like_sf"/>
</dbReference>
<dbReference type="OrthoDB" id="25002at2759"/>
<dbReference type="Gene3D" id="1.10.472.10">
    <property type="entry name" value="Cyclin-like"/>
    <property type="match status" value="1"/>
</dbReference>